<dbReference type="PANTHER" id="PTHR42998">
    <property type="entry name" value="TYPE I RESTRICTION ENZYME HINDVIIP M PROTEIN-RELATED"/>
    <property type="match status" value="1"/>
</dbReference>
<dbReference type="GO" id="GO:0009307">
    <property type="term" value="P:DNA restriction-modification system"/>
    <property type="evidence" value="ECO:0007669"/>
    <property type="project" value="UniProtKB-KW"/>
</dbReference>
<dbReference type="InterPro" id="IPR044946">
    <property type="entry name" value="Restrct_endonuc_typeI_TRD_sf"/>
</dbReference>
<dbReference type="PRINTS" id="PR00507">
    <property type="entry name" value="N12N6MTFRASE"/>
</dbReference>
<proteinExistence type="inferred from homology"/>
<sequence length="859" mass="96712">MSTKLTLKCPVRGILKASKKSKDGLTPTEEYYRVEAIKYLVEELDYPVDHIKIEPVVKKFGNGGRNSFRSDFAVLDVPIDSIDTNDVDTLLSHAILLCEVKRDNAKSDYVKHTQVQPMLDFSKRDDCIGLYWDNVEQRVFWQEIEGGTRGTLEGPLSFLPEYGIQIKTKPLTFADTAPSDSLLDVFERIENILHQASFDHEKRYEIILQLLLAKIFDEHAHATRPDTEVGIQDYSAIGTPSNTALNKFNKILAKAVTFYEKHLPNPIESSIPVSGDTLLDVLRILAPVRITHSKRDIVQTFYMKFAKHMYKWDLAQFFTPTEVTDFIVKLANPQFGEHVCDPACGSADFLVAAFHIGREFNPGYADCVWGVDNSANAVQVSVLNMVLNGDGKTNIQKADSLETVEDSLSRYDIMLCNPPFGKKIIEKRKSVLRHFDLGYEWSLSENGLQKSSKLLDSQESGLLFVEVCLKQARPNGRIGIILPNGYLGNRSHRYQVFREWLLTHARLAGICSFPRFTFKASGADVSASVLFLEKKSKPSSPADDDYQFFVEMIEKVGCEAGNKKAAPTYVRNPDDGSFIVDDDGDYIVDSDFEAAINRIRASGATECFDWLTEGQSPADGFEGWSIDIKEVYSDPDLTIDPKRYSRKVRHLRDGIAKHDHLVLGDIVDFIDEKKTSGGAAVRTVPSRDYFYVELSDIGFGDFNSNKLKGWELPSRARHFAESGDIYFGSIWGSAVKWCFIGQGYDSHVVTNGCHRCRIKPEFEHHLIDLLAYMNTEGWGVQMRSFARGSDGLAEISRDDAKKVIIPIIRNDSVRKELDGYVENLKRGRVTIKSAVSGLIESGDWQIDEPEKRPSHIVLV</sequence>
<evidence type="ECO:0000313" key="9">
    <source>
        <dbReference type="Proteomes" id="UP000287766"/>
    </source>
</evidence>
<evidence type="ECO:0000256" key="2">
    <source>
        <dbReference type="ARBA" id="ARBA00022603"/>
    </source>
</evidence>
<accession>A0A7Z6ZSR8</accession>
<feature type="domain" description="DNA methylase adenine-specific" evidence="7">
    <location>
        <begin position="303"/>
        <end position="556"/>
    </location>
</feature>
<keyword evidence="2" id="KW-0489">Methyltransferase</keyword>
<evidence type="ECO:0000256" key="3">
    <source>
        <dbReference type="ARBA" id="ARBA00022679"/>
    </source>
</evidence>
<dbReference type="InterPro" id="IPR052916">
    <property type="entry name" value="Type-I_RE_MTase_Subunit"/>
</dbReference>
<comment type="similarity">
    <text evidence="1">Belongs to the N(4)/N(6)-methyltransferase family.</text>
</comment>
<dbReference type="GO" id="GO:0032259">
    <property type="term" value="P:methylation"/>
    <property type="evidence" value="ECO:0007669"/>
    <property type="project" value="UniProtKB-KW"/>
</dbReference>
<dbReference type="PANTHER" id="PTHR42998:SF1">
    <property type="entry name" value="TYPE I RESTRICTION ENZYME HINDI METHYLASE SUBUNIT"/>
    <property type="match status" value="1"/>
</dbReference>
<evidence type="ECO:0000259" key="7">
    <source>
        <dbReference type="Pfam" id="PF02384"/>
    </source>
</evidence>
<comment type="caution">
    <text evidence="8">The sequence shown here is derived from an EMBL/GenBank/DDBJ whole genome shotgun (WGS) entry which is preliminary data.</text>
</comment>
<evidence type="ECO:0000256" key="4">
    <source>
        <dbReference type="ARBA" id="ARBA00022691"/>
    </source>
</evidence>
<dbReference type="AlphaFoldDB" id="A0A7Z6ZSR8"/>
<dbReference type="InterPro" id="IPR003356">
    <property type="entry name" value="DNA_methylase_A-5"/>
</dbReference>
<dbReference type="EMBL" id="PIPR01000002">
    <property type="protein sequence ID" value="RUO39618.1"/>
    <property type="molecule type" value="Genomic_DNA"/>
</dbReference>
<dbReference type="Pfam" id="PF02384">
    <property type="entry name" value="N6_Mtase"/>
    <property type="match status" value="1"/>
</dbReference>
<dbReference type="InterPro" id="IPR029063">
    <property type="entry name" value="SAM-dependent_MTases_sf"/>
</dbReference>
<dbReference type="SUPFAM" id="SSF53335">
    <property type="entry name" value="S-adenosyl-L-methionine-dependent methyltransferases"/>
    <property type="match status" value="1"/>
</dbReference>
<evidence type="ECO:0000256" key="5">
    <source>
        <dbReference type="ARBA" id="ARBA00022747"/>
    </source>
</evidence>
<dbReference type="PROSITE" id="PS00092">
    <property type="entry name" value="N6_MTASE"/>
    <property type="match status" value="1"/>
</dbReference>
<dbReference type="CDD" id="cd02440">
    <property type="entry name" value="AdoMet_MTases"/>
    <property type="match status" value="1"/>
</dbReference>
<organism evidence="8 9">
    <name type="scientific">Pseudidiomarina aestuarii</name>
    <dbReference type="NCBI Taxonomy" id="624146"/>
    <lineage>
        <taxon>Bacteria</taxon>
        <taxon>Pseudomonadati</taxon>
        <taxon>Pseudomonadota</taxon>
        <taxon>Gammaproteobacteria</taxon>
        <taxon>Alteromonadales</taxon>
        <taxon>Idiomarinaceae</taxon>
        <taxon>Pseudidiomarina</taxon>
    </lineage>
</organism>
<evidence type="ECO:0000313" key="8">
    <source>
        <dbReference type="EMBL" id="RUO39618.1"/>
    </source>
</evidence>
<keyword evidence="6" id="KW-0238">DNA-binding</keyword>
<dbReference type="InterPro" id="IPR002052">
    <property type="entry name" value="DNA_methylase_N6_adenine_CS"/>
</dbReference>
<keyword evidence="5" id="KW-0680">Restriction system</keyword>
<keyword evidence="9" id="KW-1185">Reference proteome</keyword>
<evidence type="ECO:0000256" key="6">
    <source>
        <dbReference type="ARBA" id="ARBA00023125"/>
    </source>
</evidence>
<keyword evidence="3" id="KW-0808">Transferase</keyword>
<dbReference type="Gene3D" id="3.40.50.150">
    <property type="entry name" value="Vaccinia Virus protein VP39"/>
    <property type="match status" value="1"/>
</dbReference>
<dbReference type="Gene3D" id="3.90.220.20">
    <property type="entry name" value="DNA methylase specificity domains"/>
    <property type="match status" value="1"/>
</dbReference>
<dbReference type="GO" id="GO:0008170">
    <property type="term" value="F:N-methyltransferase activity"/>
    <property type="evidence" value="ECO:0007669"/>
    <property type="project" value="InterPro"/>
</dbReference>
<keyword evidence="4" id="KW-0949">S-adenosyl-L-methionine</keyword>
<gene>
    <name evidence="8" type="ORF">CWE22_10020</name>
</gene>
<dbReference type="GO" id="GO:0003677">
    <property type="term" value="F:DNA binding"/>
    <property type="evidence" value="ECO:0007669"/>
    <property type="project" value="UniProtKB-KW"/>
</dbReference>
<evidence type="ECO:0000256" key="1">
    <source>
        <dbReference type="ARBA" id="ARBA00006594"/>
    </source>
</evidence>
<reference evidence="9" key="1">
    <citation type="journal article" date="2018" name="Front. Microbiol.">
        <title>Genome-Based Analysis Reveals the Taxonomy and Diversity of the Family Idiomarinaceae.</title>
        <authorList>
            <person name="Liu Y."/>
            <person name="Lai Q."/>
            <person name="Shao Z."/>
        </authorList>
    </citation>
    <scope>NUCLEOTIDE SEQUENCE [LARGE SCALE GENOMIC DNA]</scope>
    <source>
        <strain evidence="9">KYW314</strain>
    </source>
</reference>
<name>A0A7Z6ZSR8_9GAMM</name>
<dbReference type="Proteomes" id="UP000287766">
    <property type="component" value="Unassembled WGS sequence"/>
</dbReference>
<protein>
    <recommendedName>
        <fullName evidence="7">DNA methylase adenine-specific domain-containing protein</fullName>
    </recommendedName>
</protein>
<dbReference type="RefSeq" id="WP_169931335.1">
    <property type="nucleotide sequence ID" value="NZ_PIPR01000002.1"/>
</dbReference>